<organism evidence="1 2">
    <name type="scientific">Pyxidicoccus fallax</name>
    <dbReference type="NCBI Taxonomy" id="394095"/>
    <lineage>
        <taxon>Bacteria</taxon>
        <taxon>Pseudomonadati</taxon>
        <taxon>Myxococcota</taxon>
        <taxon>Myxococcia</taxon>
        <taxon>Myxococcales</taxon>
        <taxon>Cystobacterineae</taxon>
        <taxon>Myxococcaceae</taxon>
        <taxon>Pyxidicoccus</taxon>
    </lineage>
</organism>
<dbReference type="Proteomes" id="UP000518300">
    <property type="component" value="Unassembled WGS sequence"/>
</dbReference>
<dbReference type="PROSITE" id="PS51257">
    <property type="entry name" value="PROKAR_LIPOPROTEIN"/>
    <property type="match status" value="1"/>
</dbReference>
<evidence type="ECO:0000313" key="2">
    <source>
        <dbReference type="Proteomes" id="UP000518300"/>
    </source>
</evidence>
<keyword evidence="2" id="KW-1185">Reference proteome</keyword>
<dbReference type="RefSeq" id="WP_169344547.1">
    <property type="nucleotide sequence ID" value="NZ_JABBJJ010000035.1"/>
</dbReference>
<name>A0A848L9L9_9BACT</name>
<comment type="caution">
    <text evidence="1">The sequence shown here is derived from an EMBL/GenBank/DDBJ whole genome shotgun (WGS) entry which is preliminary data.</text>
</comment>
<gene>
    <name evidence="1" type="ORF">HG543_10365</name>
</gene>
<protein>
    <recommendedName>
        <fullName evidence="3">Lipoprotein</fullName>
    </recommendedName>
</protein>
<reference evidence="1 2" key="1">
    <citation type="submission" date="2020-04" db="EMBL/GenBank/DDBJ databases">
        <title>Draft genome of Pyxidicoccus fallax type strain.</title>
        <authorList>
            <person name="Whitworth D.E."/>
        </authorList>
    </citation>
    <scope>NUCLEOTIDE SEQUENCE [LARGE SCALE GENOMIC DNA]</scope>
    <source>
        <strain evidence="1 2">DSM 14698</strain>
    </source>
</reference>
<sequence>MKLSRFVKSLVVSCALGSTAGCGEALRDGEYVGEAIYVVQGDVKSLAPVEEGGTTRVTLAWDNWVREGDIISFQGVELTSKNPPFDYELRVVEPPALEMLNELEDGRIGFAYLYVYEDLDGDGRPDHGQSDWSSLRGMARNHVVVYVPELTGGLKATLRELELFTNVDALKPGFNLARGVCATEENTFDKLEIVPNEPVTVSAPDDGSVPSCINYH</sequence>
<dbReference type="EMBL" id="JABBJJ010000035">
    <property type="protein sequence ID" value="NMO15254.1"/>
    <property type="molecule type" value="Genomic_DNA"/>
</dbReference>
<accession>A0A848L9L9</accession>
<dbReference type="AlphaFoldDB" id="A0A848L9L9"/>
<evidence type="ECO:0000313" key="1">
    <source>
        <dbReference type="EMBL" id="NMO15254.1"/>
    </source>
</evidence>
<evidence type="ECO:0008006" key="3">
    <source>
        <dbReference type="Google" id="ProtNLM"/>
    </source>
</evidence>
<proteinExistence type="predicted"/>